<sequence>MTLEELRKQIDELDRQLVILLSQRAEYALEAGRLKVSTSLPIYEPVREKTIYENVRRENKGPLPDIELTHIFERIIDVMRALQRNELASQRNAQASAAGHEAGAQAPETGNRQ</sequence>
<dbReference type="EC" id="5.4.99.5" evidence="1"/>
<name>A0ABW1EEB4_9BACT</name>
<organism evidence="5 6">
    <name type="scientific">Acidicapsa dinghuensis</name>
    <dbReference type="NCBI Taxonomy" id="2218256"/>
    <lineage>
        <taxon>Bacteria</taxon>
        <taxon>Pseudomonadati</taxon>
        <taxon>Acidobacteriota</taxon>
        <taxon>Terriglobia</taxon>
        <taxon>Terriglobales</taxon>
        <taxon>Acidobacteriaceae</taxon>
        <taxon>Acidicapsa</taxon>
    </lineage>
</organism>
<dbReference type="PANTHER" id="PTHR38041:SF1">
    <property type="entry name" value="CHORISMATE MUTASE"/>
    <property type="match status" value="1"/>
</dbReference>
<dbReference type="SUPFAM" id="SSF48600">
    <property type="entry name" value="Chorismate mutase II"/>
    <property type="match status" value="1"/>
</dbReference>
<dbReference type="SMART" id="SM00830">
    <property type="entry name" value="CM_2"/>
    <property type="match status" value="1"/>
</dbReference>
<proteinExistence type="predicted"/>
<dbReference type="Gene3D" id="1.20.59.10">
    <property type="entry name" value="Chorismate mutase"/>
    <property type="match status" value="1"/>
</dbReference>
<feature type="compositionally biased region" description="Low complexity" evidence="3">
    <location>
        <begin position="93"/>
        <end position="106"/>
    </location>
</feature>
<feature type="domain" description="Chorismate mutase" evidence="4">
    <location>
        <begin position="1"/>
        <end position="87"/>
    </location>
</feature>
<dbReference type="InterPro" id="IPR051331">
    <property type="entry name" value="Chorismate_mutase-related"/>
</dbReference>
<evidence type="ECO:0000313" key="6">
    <source>
        <dbReference type="Proteomes" id="UP001596091"/>
    </source>
</evidence>
<comment type="caution">
    <text evidence="5">The sequence shown here is derived from an EMBL/GenBank/DDBJ whole genome shotgun (WGS) entry which is preliminary data.</text>
</comment>
<dbReference type="PROSITE" id="PS51168">
    <property type="entry name" value="CHORISMATE_MUT_2"/>
    <property type="match status" value="1"/>
</dbReference>
<dbReference type="Proteomes" id="UP001596091">
    <property type="component" value="Unassembled WGS sequence"/>
</dbReference>
<accession>A0ABW1EEB4</accession>
<dbReference type="InterPro" id="IPR002701">
    <property type="entry name" value="CM_II_prokaryot"/>
</dbReference>
<dbReference type="PANTHER" id="PTHR38041">
    <property type="entry name" value="CHORISMATE MUTASE"/>
    <property type="match status" value="1"/>
</dbReference>
<feature type="region of interest" description="Disordered" evidence="3">
    <location>
        <begin position="89"/>
        <end position="113"/>
    </location>
</feature>
<evidence type="ECO:0000256" key="1">
    <source>
        <dbReference type="ARBA" id="ARBA00012404"/>
    </source>
</evidence>
<protein>
    <recommendedName>
        <fullName evidence="1">chorismate mutase</fullName>
        <ecNumber evidence="1">5.4.99.5</ecNumber>
    </recommendedName>
</protein>
<evidence type="ECO:0000256" key="2">
    <source>
        <dbReference type="ARBA" id="ARBA00023235"/>
    </source>
</evidence>
<keyword evidence="6" id="KW-1185">Reference proteome</keyword>
<dbReference type="InterPro" id="IPR036263">
    <property type="entry name" value="Chorismate_II_sf"/>
</dbReference>
<reference evidence="6" key="1">
    <citation type="journal article" date="2019" name="Int. J. Syst. Evol. Microbiol.">
        <title>The Global Catalogue of Microorganisms (GCM) 10K type strain sequencing project: providing services to taxonomists for standard genome sequencing and annotation.</title>
        <authorList>
            <consortium name="The Broad Institute Genomics Platform"/>
            <consortium name="The Broad Institute Genome Sequencing Center for Infectious Disease"/>
            <person name="Wu L."/>
            <person name="Ma J."/>
        </authorList>
    </citation>
    <scope>NUCLEOTIDE SEQUENCE [LARGE SCALE GENOMIC DNA]</scope>
    <source>
        <strain evidence="6">JCM 4087</strain>
    </source>
</reference>
<dbReference type="InterPro" id="IPR036979">
    <property type="entry name" value="CM_dom_sf"/>
</dbReference>
<keyword evidence="2" id="KW-0413">Isomerase</keyword>
<dbReference type="Pfam" id="PF01817">
    <property type="entry name" value="CM_2"/>
    <property type="match status" value="1"/>
</dbReference>
<evidence type="ECO:0000256" key="3">
    <source>
        <dbReference type="SAM" id="MobiDB-lite"/>
    </source>
</evidence>
<dbReference type="EMBL" id="JBHSPH010000002">
    <property type="protein sequence ID" value="MFC5862672.1"/>
    <property type="molecule type" value="Genomic_DNA"/>
</dbReference>
<evidence type="ECO:0000313" key="5">
    <source>
        <dbReference type="EMBL" id="MFC5862672.1"/>
    </source>
</evidence>
<dbReference type="RefSeq" id="WP_263336378.1">
    <property type="nucleotide sequence ID" value="NZ_JAGSYH010000003.1"/>
</dbReference>
<evidence type="ECO:0000259" key="4">
    <source>
        <dbReference type="PROSITE" id="PS51168"/>
    </source>
</evidence>
<gene>
    <name evidence="5" type="ORF">ACFPT7_10255</name>
</gene>